<protein>
    <submittedName>
        <fullName evidence="2">Uncharacterized protein</fullName>
    </submittedName>
</protein>
<sequence>MGDHRADDLFKHVDLNQEPLVGPSSPSLPTASPPGFGFVSGKHVTPRRAIEDRFRVLEAVSASARKPKSDVGLLCNGVGLTSEQLKGWRGDHEGLSSEAASSFDFRR</sequence>
<reference evidence="2 3" key="1">
    <citation type="submission" date="2019-05" db="EMBL/GenBank/DDBJ databases">
        <title>Mikania micrantha, genome provides insights into the molecular mechanism of rapid growth.</title>
        <authorList>
            <person name="Liu B."/>
        </authorList>
    </citation>
    <scope>NUCLEOTIDE SEQUENCE [LARGE SCALE GENOMIC DNA]</scope>
    <source>
        <strain evidence="2">NLD-2019</strain>
        <tissue evidence="2">Leaf</tissue>
    </source>
</reference>
<dbReference type="Proteomes" id="UP000326396">
    <property type="component" value="Linkage Group LG15"/>
</dbReference>
<keyword evidence="3" id="KW-1185">Reference proteome</keyword>
<dbReference type="EMBL" id="SZYD01000007">
    <property type="protein sequence ID" value="KAD5802603.1"/>
    <property type="molecule type" value="Genomic_DNA"/>
</dbReference>
<evidence type="ECO:0000313" key="3">
    <source>
        <dbReference type="Proteomes" id="UP000326396"/>
    </source>
</evidence>
<organism evidence="2 3">
    <name type="scientific">Mikania micrantha</name>
    <name type="common">bitter vine</name>
    <dbReference type="NCBI Taxonomy" id="192012"/>
    <lineage>
        <taxon>Eukaryota</taxon>
        <taxon>Viridiplantae</taxon>
        <taxon>Streptophyta</taxon>
        <taxon>Embryophyta</taxon>
        <taxon>Tracheophyta</taxon>
        <taxon>Spermatophyta</taxon>
        <taxon>Magnoliopsida</taxon>
        <taxon>eudicotyledons</taxon>
        <taxon>Gunneridae</taxon>
        <taxon>Pentapetalae</taxon>
        <taxon>asterids</taxon>
        <taxon>campanulids</taxon>
        <taxon>Asterales</taxon>
        <taxon>Asteraceae</taxon>
        <taxon>Asteroideae</taxon>
        <taxon>Heliantheae alliance</taxon>
        <taxon>Eupatorieae</taxon>
        <taxon>Mikania</taxon>
    </lineage>
</organism>
<comment type="caution">
    <text evidence="2">The sequence shown here is derived from an EMBL/GenBank/DDBJ whole genome shotgun (WGS) entry which is preliminary data.</text>
</comment>
<name>A0A5N6P251_9ASTR</name>
<feature type="compositionally biased region" description="Low complexity" evidence="1">
    <location>
        <begin position="23"/>
        <end position="34"/>
    </location>
</feature>
<feature type="compositionally biased region" description="Basic and acidic residues" evidence="1">
    <location>
        <begin position="1"/>
        <end position="15"/>
    </location>
</feature>
<feature type="region of interest" description="Disordered" evidence="1">
    <location>
        <begin position="1"/>
        <end position="34"/>
    </location>
</feature>
<evidence type="ECO:0000256" key="1">
    <source>
        <dbReference type="SAM" id="MobiDB-lite"/>
    </source>
</evidence>
<proteinExistence type="predicted"/>
<gene>
    <name evidence="2" type="ORF">E3N88_13963</name>
</gene>
<dbReference type="AlphaFoldDB" id="A0A5N6P251"/>
<evidence type="ECO:0000313" key="2">
    <source>
        <dbReference type="EMBL" id="KAD5802603.1"/>
    </source>
</evidence>
<feature type="region of interest" description="Disordered" evidence="1">
    <location>
        <begin position="87"/>
        <end position="107"/>
    </location>
</feature>
<accession>A0A5N6P251</accession>